<dbReference type="EMBL" id="JAMKFE010000013">
    <property type="protein sequence ID" value="MCM5681592.1"/>
    <property type="molecule type" value="Genomic_DNA"/>
</dbReference>
<evidence type="ECO:0000313" key="2">
    <source>
        <dbReference type="Proteomes" id="UP001165541"/>
    </source>
</evidence>
<protein>
    <submittedName>
        <fullName evidence="1">Uncharacterized protein</fullName>
    </submittedName>
</protein>
<dbReference type="Proteomes" id="UP001165541">
    <property type="component" value="Unassembled WGS sequence"/>
</dbReference>
<proteinExistence type="predicted"/>
<keyword evidence="2" id="KW-1185">Reference proteome</keyword>
<evidence type="ECO:0000313" key="1">
    <source>
        <dbReference type="EMBL" id="MCM5681592.1"/>
    </source>
</evidence>
<dbReference type="RefSeq" id="WP_251780077.1">
    <property type="nucleotide sequence ID" value="NZ_JAMKFE010000013.1"/>
</dbReference>
<comment type="caution">
    <text evidence="1">The sequence shown here is derived from an EMBL/GenBank/DDBJ whole genome shotgun (WGS) entry which is preliminary data.</text>
</comment>
<sequence>MTPRPPRVVTRCLRLGDIPALLDLEHKQWTAEQAATADAFKARITAHPHLCSGAFNARTGELLASLFCKPTAEGDWTAPKDWEANAAVDPGCSDSQKADSLFGISLTSVEPGAALQLIAFQFLAAVKRGYRHVYLGSPMPGLARHLAKHPGACVQRYARATRSGVPIDPQLRYYYHKGFRQLVAVRDNYFPHEASCNYGAILRATVPRAWLRPFLLAVPDAALRTLASLAPRLALPAGTVPRDKRVAKASG</sequence>
<gene>
    <name evidence="1" type="ORF">M8A51_18865</name>
</gene>
<dbReference type="InterPro" id="IPR016181">
    <property type="entry name" value="Acyl_CoA_acyltransferase"/>
</dbReference>
<dbReference type="SUPFAM" id="SSF55729">
    <property type="entry name" value="Acyl-CoA N-acyltransferases (Nat)"/>
    <property type="match status" value="1"/>
</dbReference>
<accession>A0ABT0YS75</accession>
<reference evidence="1" key="1">
    <citation type="submission" date="2022-05" db="EMBL/GenBank/DDBJ databases">
        <title>Schlegelella sp. nov., isolated from mangrove soil.</title>
        <authorList>
            <person name="Liu Y."/>
            <person name="Ge X."/>
            <person name="Liu W."/>
        </authorList>
    </citation>
    <scope>NUCLEOTIDE SEQUENCE</scope>
    <source>
        <strain evidence="1">S2-27</strain>
    </source>
</reference>
<organism evidence="1 2">
    <name type="scientific">Caldimonas mangrovi</name>
    <dbReference type="NCBI Taxonomy" id="2944811"/>
    <lineage>
        <taxon>Bacteria</taxon>
        <taxon>Pseudomonadati</taxon>
        <taxon>Pseudomonadota</taxon>
        <taxon>Betaproteobacteria</taxon>
        <taxon>Burkholderiales</taxon>
        <taxon>Sphaerotilaceae</taxon>
        <taxon>Caldimonas</taxon>
    </lineage>
</organism>
<dbReference type="Gene3D" id="3.40.630.30">
    <property type="match status" value="1"/>
</dbReference>
<name>A0ABT0YS75_9BURK</name>